<evidence type="ECO:0000259" key="2">
    <source>
        <dbReference type="Pfam" id="PF03807"/>
    </source>
</evidence>
<dbReference type="OrthoDB" id="1523398at2"/>
<dbReference type="AlphaFoldDB" id="A0A1I5EI64"/>
<evidence type="ECO:0000313" key="3">
    <source>
        <dbReference type="EMBL" id="SFO11187.1"/>
    </source>
</evidence>
<dbReference type="InterPro" id="IPR051267">
    <property type="entry name" value="STEAP_metalloreductase"/>
</dbReference>
<proteinExistence type="predicted"/>
<dbReference type="Proteomes" id="UP000198968">
    <property type="component" value="Unassembled WGS sequence"/>
</dbReference>
<evidence type="ECO:0000256" key="1">
    <source>
        <dbReference type="ARBA" id="ARBA00023002"/>
    </source>
</evidence>
<dbReference type="InterPro" id="IPR028939">
    <property type="entry name" value="P5C_Rdtase_cat_N"/>
</dbReference>
<dbReference type="Gene3D" id="3.40.50.720">
    <property type="entry name" value="NAD(P)-binding Rossmann-like Domain"/>
    <property type="match status" value="1"/>
</dbReference>
<organism evidence="3 4">
    <name type="scientific">Candidatus Pantoea varia</name>
    <dbReference type="NCBI Taxonomy" id="1881036"/>
    <lineage>
        <taxon>Bacteria</taxon>
        <taxon>Pseudomonadati</taxon>
        <taxon>Pseudomonadota</taxon>
        <taxon>Gammaproteobacteria</taxon>
        <taxon>Enterobacterales</taxon>
        <taxon>Erwiniaceae</taxon>
        <taxon>Pantoea</taxon>
    </lineage>
</organism>
<name>A0A1I5EI64_9GAMM</name>
<dbReference type="InterPro" id="IPR036291">
    <property type="entry name" value="NAD(P)-bd_dom_sf"/>
</dbReference>
<keyword evidence="1" id="KW-0560">Oxidoreductase</keyword>
<dbReference type="GO" id="GO:0016491">
    <property type="term" value="F:oxidoreductase activity"/>
    <property type="evidence" value="ECO:0007669"/>
    <property type="project" value="UniProtKB-KW"/>
</dbReference>
<dbReference type="PANTHER" id="PTHR14239">
    <property type="entry name" value="DUDULIN-RELATED"/>
    <property type="match status" value="1"/>
</dbReference>
<dbReference type="EMBL" id="FOVG01000003">
    <property type="protein sequence ID" value="SFO11187.1"/>
    <property type="molecule type" value="Genomic_DNA"/>
</dbReference>
<keyword evidence="4" id="KW-1185">Reference proteome</keyword>
<protein>
    <recommendedName>
        <fullName evidence="2">Pyrroline-5-carboxylate reductase catalytic N-terminal domain-containing protein</fullName>
    </recommendedName>
</protein>
<evidence type="ECO:0000313" key="4">
    <source>
        <dbReference type="Proteomes" id="UP000198968"/>
    </source>
</evidence>
<sequence length="262" mass="27624">MKIGVIGTGNIGGTLARKLSEAGHNVKIANSRGVDGVRAFASEINAEPTDIRGAVTDVEAVILSIPLPALSSLPDGLFDHLPPHVPVIDTSNYYPGLRDAPIAALENGQTESEWVQEQIGHPVVKAFNNILADSLADLGLPQGSPGRLAVAVAGDHSDAVQTAMSLVNDTGFDPVFSGPIAESWRQQPCTPCYCCDWEAPVMLRALAVANKGKGQARLPLLYASFAKLGNAPSHQDIIENNRAINWPLSPVPLLTSSQNKAS</sequence>
<reference evidence="4" key="1">
    <citation type="submission" date="2016-10" db="EMBL/GenBank/DDBJ databases">
        <authorList>
            <person name="Varghese N."/>
            <person name="Submissions S."/>
        </authorList>
    </citation>
    <scope>NUCLEOTIDE SEQUENCE [LARGE SCALE GENOMIC DNA]</scope>
    <source>
        <strain evidence="4">OV426</strain>
    </source>
</reference>
<dbReference type="Pfam" id="PF03807">
    <property type="entry name" value="F420_oxidored"/>
    <property type="match status" value="1"/>
</dbReference>
<dbReference type="RefSeq" id="WP_090964886.1">
    <property type="nucleotide sequence ID" value="NZ_FOVG01000003.1"/>
</dbReference>
<dbReference type="SUPFAM" id="SSF51735">
    <property type="entry name" value="NAD(P)-binding Rossmann-fold domains"/>
    <property type="match status" value="1"/>
</dbReference>
<accession>A0A1I5EI64</accession>
<gene>
    <name evidence="3" type="ORF">SAMN05428971_2950</name>
</gene>
<feature type="domain" description="Pyrroline-5-carboxylate reductase catalytic N-terminal" evidence="2">
    <location>
        <begin position="2"/>
        <end position="93"/>
    </location>
</feature>